<name>A0ABD0VRW8_DENTH</name>
<protein>
    <submittedName>
        <fullName evidence="1">Uncharacterized protein</fullName>
    </submittedName>
</protein>
<keyword evidence="2" id="KW-1185">Reference proteome</keyword>
<evidence type="ECO:0000313" key="2">
    <source>
        <dbReference type="Proteomes" id="UP001552299"/>
    </source>
</evidence>
<proteinExistence type="predicted"/>
<dbReference type="EMBL" id="JANQDX010000004">
    <property type="protein sequence ID" value="KAL0925437.1"/>
    <property type="molecule type" value="Genomic_DNA"/>
</dbReference>
<organism evidence="1 2">
    <name type="scientific">Dendrobium thyrsiflorum</name>
    <name type="common">Pinecone-like raceme dendrobium</name>
    <name type="synonym">Orchid</name>
    <dbReference type="NCBI Taxonomy" id="117978"/>
    <lineage>
        <taxon>Eukaryota</taxon>
        <taxon>Viridiplantae</taxon>
        <taxon>Streptophyta</taxon>
        <taxon>Embryophyta</taxon>
        <taxon>Tracheophyta</taxon>
        <taxon>Spermatophyta</taxon>
        <taxon>Magnoliopsida</taxon>
        <taxon>Liliopsida</taxon>
        <taxon>Asparagales</taxon>
        <taxon>Orchidaceae</taxon>
        <taxon>Epidendroideae</taxon>
        <taxon>Malaxideae</taxon>
        <taxon>Dendrobiinae</taxon>
        <taxon>Dendrobium</taxon>
    </lineage>
</organism>
<comment type="caution">
    <text evidence="1">The sequence shown here is derived from an EMBL/GenBank/DDBJ whole genome shotgun (WGS) entry which is preliminary data.</text>
</comment>
<reference evidence="1 2" key="1">
    <citation type="journal article" date="2024" name="Plant Biotechnol. J.">
        <title>Dendrobium thyrsiflorum genome and its molecular insights into genes involved in important horticultural traits.</title>
        <authorList>
            <person name="Chen B."/>
            <person name="Wang J.Y."/>
            <person name="Zheng P.J."/>
            <person name="Li K.L."/>
            <person name="Liang Y.M."/>
            <person name="Chen X.F."/>
            <person name="Zhang C."/>
            <person name="Zhao X."/>
            <person name="He X."/>
            <person name="Zhang G.Q."/>
            <person name="Liu Z.J."/>
            <person name="Xu Q."/>
        </authorList>
    </citation>
    <scope>NUCLEOTIDE SEQUENCE [LARGE SCALE GENOMIC DNA]</scope>
    <source>
        <strain evidence="1">GZMU011</strain>
    </source>
</reference>
<sequence>MIVGSENSRPGLCPLLIFTDGVLTELCSGSTQPDRRILVGSHGLLRPRVPCRPGNLMSLGSIRALAITVISWCHLTTKPFGLEGPIHNCLSCGAIWRQNRRLEDMYHVLTGSRLIENES</sequence>
<accession>A0ABD0VRW8</accession>
<evidence type="ECO:0000313" key="1">
    <source>
        <dbReference type="EMBL" id="KAL0925437.1"/>
    </source>
</evidence>
<dbReference type="AlphaFoldDB" id="A0ABD0VRW8"/>
<dbReference type="Proteomes" id="UP001552299">
    <property type="component" value="Unassembled WGS sequence"/>
</dbReference>
<gene>
    <name evidence="1" type="ORF">M5K25_003765</name>
</gene>